<dbReference type="SMART" id="SM00398">
    <property type="entry name" value="HMG"/>
    <property type="match status" value="1"/>
</dbReference>
<organism evidence="5 6">
    <name type="scientific">Meloidogyne javanica</name>
    <name type="common">Root-knot nematode worm</name>
    <dbReference type="NCBI Taxonomy" id="6303"/>
    <lineage>
        <taxon>Eukaryota</taxon>
        <taxon>Metazoa</taxon>
        <taxon>Ecdysozoa</taxon>
        <taxon>Nematoda</taxon>
        <taxon>Chromadorea</taxon>
        <taxon>Rhabditida</taxon>
        <taxon>Tylenchina</taxon>
        <taxon>Tylenchomorpha</taxon>
        <taxon>Tylenchoidea</taxon>
        <taxon>Meloidogynidae</taxon>
        <taxon>Meloidogyninae</taxon>
        <taxon>Meloidogyne</taxon>
        <taxon>Meloidogyne incognita group</taxon>
    </lineage>
</organism>
<evidence type="ECO:0000256" key="3">
    <source>
        <dbReference type="SAM" id="MobiDB-lite"/>
    </source>
</evidence>
<keyword evidence="1" id="KW-0238">DNA-binding</keyword>
<accession>A0A915LGQ1</accession>
<dbReference type="WBParaSite" id="scaffold11574_cov158.g15706">
    <property type="protein sequence ID" value="scaffold11574_cov158.g15706"/>
    <property type="gene ID" value="scaffold11574_cov158.g15706"/>
</dbReference>
<evidence type="ECO:0000259" key="4">
    <source>
        <dbReference type="PROSITE" id="PS50118"/>
    </source>
</evidence>
<evidence type="ECO:0000313" key="5">
    <source>
        <dbReference type="Proteomes" id="UP000887561"/>
    </source>
</evidence>
<evidence type="ECO:0000256" key="2">
    <source>
        <dbReference type="SAM" id="Coils"/>
    </source>
</evidence>
<feature type="DNA-binding region" description="HMG box" evidence="1">
    <location>
        <begin position="20"/>
        <end position="88"/>
    </location>
</feature>
<dbReference type="SUPFAM" id="SSF47095">
    <property type="entry name" value="HMG-box"/>
    <property type="match status" value="1"/>
</dbReference>
<dbReference type="GO" id="GO:0016922">
    <property type="term" value="F:nuclear receptor binding"/>
    <property type="evidence" value="ECO:0007669"/>
    <property type="project" value="TreeGrafter"/>
</dbReference>
<reference evidence="6" key="1">
    <citation type="submission" date="2022-11" db="UniProtKB">
        <authorList>
            <consortium name="WormBaseParasite"/>
        </authorList>
    </citation>
    <scope>IDENTIFICATION</scope>
</reference>
<keyword evidence="1" id="KW-0539">Nucleus</keyword>
<feature type="region of interest" description="Disordered" evidence="3">
    <location>
        <begin position="1"/>
        <end position="24"/>
    </location>
</feature>
<dbReference type="Gene3D" id="1.10.30.10">
    <property type="entry name" value="High mobility group box domain"/>
    <property type="match status" value="1"/>
</dbReference>
<dbReference type="GO" id="GO:0031492">
    <property type="term" value="F:nucleosomal DNA binding"/>
    <property type="evidence" value="ECO:0007669"/>
    <property type="project" value="TreeGrafter"/>
</dbReference>
<evidence type="ECO:0000256" key="1">
    <source>
        <dbReference type="PROSITE-ProRule" id="PRU00267"/>
    </source>
</evidence>
<dbReference type="AlphaFoldDB" id="A0A915LGQ1"/>
<evidence type="ECO:0000313" key="6">
    <source>
        <dbReference type="WBParaSite" id="scaffold11574_cov158.g15706"/>
    </source>
</evidence>
<dbReference type="PANTHER" id="PTHR46232">
    <property type="entry name" value="SMARCE1 REGULATOR OF CHROMATIN"/>
    <property type="match status" value="1"/>
</dbReference>
<protein>
    <submittedName>
        <fullName evidence="6">HMG box domain-containing protein</fullName>
    </submittedName>
</protein>
<dbReference type="Gene3D" id="3.40.50.150">
    <property type="entry name" value="Vaccinia Virus protein VP39"/>
    <property type="match status" value="1"/>
</dbReference>
<dbReference type="CDD" id="cd21983">
    <property type="entry name" value="HMG-box_SMARCE1"/>
    <property type="match status" value="1"/>
</dbReference>
<feature type="coiled-coil region" evidence="2">
    <location>
        <begin position="181"/>
        <end position="225"/>
    </location>
</feature>
<dbReference type="GO" id="GO:0045892">
    <property type="term" value="P:negative regulation of DNA-templated transcription"/>
    <property type="evidence" value="ECO:0007669"/>
    <property type="project" value="TreeGrafter"/>
</dbReference>
<dbReference type="InterPro" id="IPR029063">
    <property type="entry name" value="SAM-dependent_MTases_sf"/>
</dbReference>
<dbReference type="GO" id="GO:0016514">
    <property type="term" value="C:SWI/SNF complex"/>
    <property type="evidence" value="ECO:0007669"/>
    <property type="project" value="TreeGrafter"/>
</dbReference>
<feature type="domain" description="HMG box" evidence="4">
    <location>
        <begin position="20"/>
        <end position="88"/>
    </location>
</feature>
<dbReference type="PANTHER" id="PTHR46232:SF1">
    <property type="entry name" value="SWI_SNF-RELATED MATRIX-ASSOCIATED ACTIN-DEPENDENT REGULATOR OF CHROMATIN SUBFAMILY E MEMBER 1"/>
    <property type="match status" value="1"/>
</dbReference>
<name>A0A915LGQ1_MELJA</name>
<proteinExistence type="predicted"/>
<sequence>MYRSTPHRNQDPLLRPPRMPDRPLTPYMRYSKKVWPEVRAENPDSPLWDFGRIIGQLWNNLPPAEKLVYQQEYEVEKSKYEEAVKNYNATYAQYMASKSRVKGSQQDKVGSGGVNSNRKLMPEANVLSGVFIQPVDDEDPLEMAGKRMAAIRYDRNNRLMAELFSPNYMPDSRTFVPQQKIEHFRKQSQSLEQHQNKLNDELAKLEEIFNQRKSAIEEVSEAHSENIKRLCQDKPHLDQEKYNKIADEYGENLLSSWKLFEQKQAAIQAKLDADKRANPILNDLIISKTPPSYQTNEEKTDNEREEENNEQVINNNEVNDESCGERIHLRKDCFTIGIDICLPFGRKEKSTNSNFLLSNLMYLPFREGVFDAILLISVLHHISVEILVPYNLEELCIKVRGENPYENNAKEIDNFALNITQSILNEAFIKLKFLQTNVLRYRYYHVFQFNELESLFENILFNSDFRYTIERSEYEQGNWCIYIKRN</sequence>
<dbReference type="InterPro" id="IPR036910">
    <property type="entry name" value="HMG_box_dom_sf"/>
</dbReference>
<dbReference type="InterPro" id="IPR009071">
    <property type="entry name" value="HMG_box_dom"/>
</dbReference>
<keyword evidence="2" id="KW-0175">Coiled coil</keyword>
<dbReference type="Pfam" id="PF00505">
    <property type="entry name" value="HMG_box"/>
    <property type="match status" value="1"/>
</dbReference>
<feature type="region of interest" description="Disordered" evidence="3">
    <location>
        <begin position="287"/>
        <end position="310"/>
    </location>
</feature>
<keyword evidence="5" id="KW-1185">Reference proteome</keyword>
<dbReference type="PROSITE" id="PS50118">
    <property type="entry name" value="HMG_BOX_2"/>
    <property type="match status" value="1"/>
</dbReference>
<dbReference type="Proteomes" id="UP000887561">
    <property type="component" value="Unplaced"/>
</dbReference>